<dbReference type="Proteomes" id="UP001519460">
    <property type="component" value="Unassembled WGS sequence"/>
</dbReference>
<accession>A0ABD0KBE9</accession>
<gene>
    <name evidence="1" type="ORF">BaRGS_00024404</name>
</gene>
<dbReference type="AlphaFoldDB" id="A0ABD0KBE9"/>
<proteinExistence type="predicted"/>
<comment type="caution">
    <text evidence="1">The sequence shown here is derived from an EMBL/GenBank/DDBJ whole genome shotgun (WGS) entry which is preliminary data.</text>
</comment>
<keyword evidence="2" id="KW-1185">Reference proteome</keyword>
<evidence type="ECO:0000313" key="1">
    <source>
        <dbReference type="EMBL" id="KAK7484399.1"/>
    </source>
</evidence>
<name>A0ABD0KBE9_9CAEN</name>
<dbReference type="EMBL" id="JACVVK020000211">
    <property type="protein sequence ID" value="KAK7484399.1"/>
    <property type="molecule type" value="Genomic_DNA"/>
</dbReference>
<organism evidence="1 2">
    <name type="scientific">Batillaria attramentaria</name>
    <dbReference type="NCBI Taxonomy" id="370345"/>
    <lineage>
        <taxon>Eukaryota</taxon>
        <taxon>Metazoa</taxon>
        <taxon>Spiralia</taxon>
        <taxon>Lophotrochozoa</taxon>
        <taxon>Mollusca</taxon>
        <taxon>Gastropoda</taxon>
        <taxon>Caenogastropoda</taxon>
        <taxon>Sorbeoconcha</taxon>
        <taxon>Cerithioidea</taxon>
        <taxon>Batillariidae</taxon>
        <taxon>Batillaria</taxon>
    </lineage>
</organism>
<evidence type="ECO:0000313" key="2">
    <source>
        <dbReference type="Proteomes" id="UP001519460"/>
    </source>
</evidence>
<protein>
    <submittedName>
        <fullName evidence="1">Uncharacterized protein</fullName>
    </submittedName>
</protein>
<sequence length="96" mass="10396">MGRAEEDLPKPCSLEEYCCGPLFPNGARDISISKQAHTANIRRNKSRPSGTTQQAAVEFQNGNSNVTHLCGEVWTPQSHPPPHFCPSASVCGFVLS</sequence>
<reference evidence="1 2" key="1">
    <citation type="journal article" date="2023" name="Sci. Data">
        <title>Genome assembly of the Korean intertidal mud-creeper Batillaria attramentaria.</title>
        <authorList>
            <person name="Patra A.K."/>
            <person name="Ho P.T."/>
            <person name="Jun S."/>
            <person name="Lee S.J."/>
            <person name="Kim Y."/>
            <person name="Won Y.J."/>
        </authorList>
    </citation>
    <scope>NUCLEOTIDE SEQUENCE [LARGE SCALE GENOMIC DNA]</scope>
    <source>
        <strain evidence="1">Wonlab-2016</strain>
    </source>
</reference>